<dbReference type="InterPro" id="IPR002372">
    <property type="entry name" value="PQQ_rpt_dom"/>
</dbReference>
<dbReference type="PANTHER" id="PTHR34512">
    <property type="entry name" value="CELL SURFACE PROTEIN"/>
    <property type="match status" value="1"/>
</dbReference>
<evidence type="ECO:0000259" key="2">
    <source>
        <dbReference type="Pfam" id="PF13360"/>
    </source>
</evidence>
<dbReference type="Gene3D" id="2.40.10.480">
    <property type="match status" value="1"/>
</dbReference>
<dbReference type="SMART" id="SM00564">
    <property type="entry name" value="PQQ"/>
    <property type="match status" value="3"/>
</dbReference>
<keyword evidence="4" id="KW-1185">Reference proteome</keyword>
<sequence length="450" mass="49020" precursor="true">MNLKSSLLSGLVLVALACPAPGQELADNWHQWRGPNANGVSDTADPPISWSEDGNIKWKVSIDGQGTSTPIVWGNNVFVLTAIKTGDKDSSIPDANDQPKTNFFDIKRPNETRAFVVICLDRTTGKEIWRDTATTKIPHEGAHKDNDFASASPTTDGQRLYCWFGSAGLFCYSLDGQKIWQRDLGEIRVGSSLGEGCSPVLHDGKLVILRDHSGNGAIEVFDAKSGQTLWRKERDEDNAWATPLIVKHSGKTQVITAASDFVRSYDLNTGQIIWQCSGLTGNVTPCPVVDGDQVICMSGYQGYSAISIPLTETGDITASSQIRWKIAKGTPYIPSPLLYDGLLYFNQSNQSILRCLDSKTGETVFGPQRIGDLSNIYASPVGAAGRIYITGRGGTTLVLNRSKQFVSLATNQLKERFDASPAIAGKQLFLRGAKYLYCIQESSGSERQQE</sequence>
<evidence type="ECO:0000313" key="3">
    <source>
        <dbReference type="EMBL" id="QDT10604.1"/>
    </source>
</evidence>
<dbReference type="InterPro" id="IPR018391">
    <property type="entry name" value="PQQ_b-propeller_rpt"/>
</dbReference>
<feature type="domain" description="Pyrrolo-quinoline quinone repeat" evidence="2">
    <location>
        <begin position="116"/>
        <end position="364"/>
    </location>
</feature>
<dbReference type="Gene3D" id="2.130.10.10">
    <property type="entry name" value="YVTN repeat-like/Quinoprotein amine dehydrogenase"/>
    <property type="match status" value="1"/>
</dbReference>
<dbReference type="RefSeq" id="WP_145418283.1">
    <property type="nucleotide sequence ID" value="NZ_CP036526.1"/>
</dbReference>
<protein>
    <submittedName>
        <fullName evidence="3">Outer membrane biogenesis protein BamB</fullName>
    </submittedName>
</protein>
<keyword evidence="1" id="KW-0732">Signal</keyword>
<evidence type="ECO:0000313" key="4">
    <source>
        <dbReference type="Proteomes" id="UP000319817"/>
    </source>
</evidence>
<reference evidence="3 4" key="1">
    <citation type="submission" date="2019-02" db="EMBL/GenBank/DDBJ databases">
        <title>Deep-cultivation of Planctomycetes and their phenomic and genomic characterization uncovers novel biology.</title>
        <authorList>
            <person name="Wiegand S."/>
            <person name="Jogler M."/>
            <person name="Boedeker C."/>
            <person name="Pinto D."/>
            <person name="Vollmers J."/>
            <person name="Rivas-Marin E."/>
            <person name="Kohn T."/>
            <person name="Peeters S.H."/>
            <person name="Heuer A."/>
            <person name="Rast P."/>
            <person name="Oberbeckmann S."/>
            <person name="Bunk B."/>
            <person name="Jeske O."/>
            <person name="Meyerdierks A."/>
            <person name="Storesund J.E."/>
            <person name="Kallscheuer N."/>
            <person name="Luecker S."/>
            <person name="Lage O.M."/>
            <person name="Pohl T."/>
            <person name="Merkel B.J."/>
            <person name="Hornburger P."/>
            <person name="Mueller R.-W."/>
            <person name="Bruemmer F."/>
            <person name="Labrenz M."/>
            <person name="Spormann A.M."/>
            <person name="Op den Camp H."/>
            <person name="Overmann J."/>
            <person name="Amann R."/>
            <person name="Jetten M.S.M."/>
            <person name="Mascher T."/>
            <person name="Medema M.H."/>
            <person name="Devos D.P."/>
            <person name="Kaster A.-K."/>
            <person name="Ovreas L."/>
            <person name="Rohde M."/>
            <person name="Galperin M.Y."/>
            <person name="Jogler C."/>
        </authorList>
    </citation>
    <scope>NUCLEOTIDE SEQUENCE [LARGE SCALE GENOMIC DNA]</scope>
    <source>
        <strain evidence="3 4">K23_9</strain>
    </source>
</reference>
<feature type="chain" id="PRO_5021909110" evidence="1">
    <location>
        <begin position="27"/>
        <end position="450"/>
    </location>
</feature>
<dbReference type="OrthoDB" id="244732at2"/>
<accession>A0A517NU05</accession>
<dbReference type="AlphaFoldDB" id="A0A517NU05"/>
<dbReference type="PROSITE" id="PS51257">
    <property type="entry name" value="PROKAR_LIPOPROTEIN"/>
    <property type="match status" value="1"/>
</dbReference>
<name>A0A517NU05_9BACT</name>
<proteinExistence type="predicted"/>
<feature type="signal peptide" evidence="1">
    <location>
        <begin position="1"/>
        <end position="26"/>
    </location>
</feature>
<organism evidence="3 4">
    <name type="scientific">Stieleria marina</name>
    <dbReference type="NCBI Taxonomy" id="1930275"/>
    <lineage>
        <taxon>Bacteria</taxon>
        <taxon>Pseudomonadati</taxon>
        <taxon>Planctomycetota</taxon>
        <taxon>Planctomycetia</taxon>
        <taxon>Pirellulales</taxon>
        <taxon>Pirellulaceae</taxon>
        <taxon>Stieleria</taxon>
    </lineage>
</organism>
<dbReference type="Pfam" id="PF13360">
    <property type="entry name" value="PQQ_2"/>
    <property type="match status" value="1"/>
</dbReference>
<evidence type="ECO:0000256" key="1">
    <source>
        <dbReference type="SAM" id="SignalP"/>
    </source>
</evidence>
<dbReference type="EMBL" id="CP036526">
    <property type="protein sequence ID" value="QDT10604.1"/>
    <property type="molecule type" value="Genomic_DNA"/>
</dbReference>
<dbReference type="Proteomes" id="UP000319817">
    <property type="component" value="Chromosome"/>
</dbReference>
<dbReference type="PANTHER" id="PTHR34512:SF30">
    <property type="entry name" value="OUTER MEMBRANE PROTEIN ASSEMBLY FACTOR BAMB"/>
    <property type="match status" value="1"/>
</dbReference>
<dbReference type="InterPro" id="IPR011047">
    <property type="entry name" value="Quinoprotein_ADH-like_sf"/>
</dbReference>
<gene>
    <name evidence="3" type="ORF">K239x_25610</name>
</gene>
<dbReference type="SUPFAM" id="SSF50998">
    <property type="entry name" value="Quinoprotein alcohol dehydrogenase-like"/>
    <property type="match status" value="1"/>
</dbReference>
<dbReference type="InterPro" id="IPR015943">
    <property type="entry name" value="WD40/YVTN_repeat-like_dom_sf"/>
</dbReference>